<dbReference type="OMA" id="CSCKKEN"/>
<dbReference type="GO" id="GO:0005227">
    <property type="term" value="F:calcium-activated cation channel activity"/>
    <property type="evidence" value="ECO:0007669"/>
    <property type="project" value="EnsemblFungi"/>
</dbReference>
<dbReference type="Pfam" id="PF13967">
    <property type="entry name" value="RSN1_TM"/>
    <property type="match status" value="1"/>
</dbReference>
<evidence type="ECO:0000313" key="13">
    <source>
        <dbReference type="Proteomes" id="UP000006790"/>
    </source>
</evidence>
<feature type="transmembrane region" description="Helical" evidence="8">
    <location>
        <begin position="587"/>
        <end position="614"/>
    </location>
</feature>
<evidence type="ECO:0000256" key="7">
    <source>
        <dbReference type="SAM" id="MobiDB-lite"/>
    </source>
</evidence>
<comment type="similarity">
    <text evidence="2">Belongs to the CSC1 (TC 1.A.17) family.</text>
</comment>
<keyword evidence="5 8" id="KW-1133">Transmembrane helix</keyword>
<feature type="domain" description="CSC1/OSCA1-like cytosolic" evidence="11">
    <location>
        <begin position="231"/>
        <end position="438"/>
    </location>
</feature>
<evidence type="ECO:0000259" key="10">
    <source>
        <dbReference type="Pfam" id="PF13967"/>
    </source>
</evidence>
<keyword evidence="6 8" id="KW-0472">Membrane</keyword>
<keyword evidence="13" id="KW-1185">Reference proteome</keyword>
<dbReference type="GeneID" id="11471248"/>
<reference evidence="13" key="1">
    <citation type="journal article" date="2012" name="G3 (Bethesda)">
        <title>Pichia sorbitophila, an interspecies yeast hybrid reveals early steps of genome resolution following polyploidization.</title>
        <authorList>
            <person name="Leh Louis V."/>
            <person name="Despons L."/>
            <person name="Friedrich A."/>
            <person name="Martin T."/>
            <person name="Durrens P."/>
            <person name="Casaregola S."/>
            <person name="Neuveglise C."/>
            <person name="Fairhead C."/>
            <person name="Marck C."/>
            <person name="Cruz J.A."/>
            <person name="Straub M.L."/>
            <person name="Kugler V."/>
            <person name="Sacerdot C."/>
            <person name="Uzunov Z."/>
            <person name="Thierry A."/>
            <person name="Weiss S."/>
            <person name="Bleykasten C."/>
            <person name="De Montigny J."/>
            <person name="Jacques N."/>
            <person name="Jung P."/>
            <person name="Lemaire M."/>
            <person name="Mallet S."/>
            <person name="Morel G."/>
            <person name="Richard G.F."/>
            <person name="Sarkar A."/>
            <person name="Savel G."/>
            <person name="Schacherer J."/>
            <person name="Seret M.L."/>
            <person name="Talla E."/>
            <person name="Samson G."/>
            <person name="Jubin C."/>
            <person name="Poulain J."/>
            <person name="Vacherie B."/>
            <person name="Barbe V."/>
            <person name="Pelletier E."/>
            <person name="Sherman D.J."/>
            <person name="Westhof E."/>
            <person name="Weissenbach J."/>
            <person name="Baret P.V."/>
            <person name="Wincker P."/>
            <person name="Gaillardin C."/>
            <person name="Dujon B."/>
            <person name="Souciet J.L."/>
        </authorList>
    </citation>
    <scope>NUCLEOTIDE SEQUENCE [LARGE SCALE GENOMIC DNA]</scope>
    <source>
        <strain evidence="13">CBS 270.75 / DBVPG 7215 / KCTC 17166 / NRRL Y-17582</strain>
    </source>
</reference>
<feature type="transmembrane region" description="Helical" evidence="8">
    <location>
        <begin position="661"/>
        <end position="677"/>
    </location>
</feature>
<feature type="transmembrane region" description="Helical" evidence="8">
    <location>
        <begin position="698"/>
        <end position="719"/>
    </location>
</feature>
<dbReference type="KEGG" id="erc:Ecym_4167"/>
<dbReference type="InterPro" id="IPR032880">
    <property type="entry name" value="CSC1/OSCA1-like_N"/>
</dbReference>
<feature type="transmembrane region" description="Helical" evidence="8">
    <location>
        <begin position="39"/>
        <end position="62"/>
    </location>
</feature>
<keyword evidence="3" id="KW-0813">Transport</keyword>
<evidence type="ECO:0000256" key="4">
    <source>
        <dbReference type="ARBA" id="ARBA00022692"/>
    </source>
</evidence>
<dbReference type="FunCoup" id="G8JT91">
    <property type="interactions" value="88"/>
</dbReference>
<evidence type="ECO:0000259" key="11">
    <source>
        <dbReference type="Pfam" id="PF14703"/>
    </source>
</evidence>
<dbReference type="Proteomes" id="UP000006790">
    <property type="component" value="Chromosome 4"/>
</dbReference>
<comment type="subcellular location">
    <subcellularLocation>
        <location evidence="1">Membrane</location>
        <topology evidence="1">Multi-pass membrane protein</topology>
    </subcellularLocation>
</comment>
<feature type="transmembrane region" description="Helical" evidence="8">
    <location>
        <begin position="635"/>
        <end position="655"/>
    </location>
</feature>
<feature type="transmembrane region" description="Helical" evidence="8">
    <location>
        <begin position="188"/>
        <end position="209"/>
    </location>
</feature>
<dbReference type="Pfam" id="PF02714">
    <property type="entry name" value="RSN1_7TM"/>
    <property type="match status" value="1"/>
</dbReference>
<evidence type="ECO:0000259" key="9">
    <source>
        <dbReference type="Pfam" id="PF02714"/>
    </source>
</evidence>
<evidence type="ECO:0000256" key="8">
    <source>
        <dbReference type="SAM" id="Phobius"/>
    </source>
</evidence>
<dbReference type="PANTHER" id="PTHR13018">
    <property type="entry name" value="PROBABLE MEMBRANE PROTEIN DUF221-RELATED"/>
    <property type="match status" value="1"/>
</dbReference>
<feature type="transmembrane region" description="Helical" evidence="8">
    <location>
        <begin position="497"/>
        <end position="523"/>
    </location>
</feature>
<dbReference type="AlphaFoldDB" id="G8JT91"/>
<dbReference type="HOGENOM" id="CLU_002458_0_2_1"/>
<dbReference type="RefSeq" id="XP_003646061.1">
    <property type="nucleotide sequence ID" value="XM_003646013.1"/>
</dbReference>
<feature type="region of interest" description="Disordered" evidence="7">
    <location>
        <begin position="320"/>
        <end position="339"/>
    </location>
</feature>
<feature type="transmembrane region" description="Helical" evidence="8">
    <location>
        <begin position="453"/>
        <end position="477"/>
    </location>
</feature>
<dbReference type="InterPro" id="IPR003864">
    <property type="entry name" value="CSC1/OSCA1-like_7TM"/>
</dbReference>
<keyword evidence="4 8" id="KW-0812">Transmembrane</keyword>
<dbReference type="InterPro" id="IPR045122">
    <property type="entry name" value="Csc1-like"/>
</dbReference>
<dbReference type="eggNOG" id="KOG1134">
    <property type="taxonomic scope" value="Eukaryota"/>
</dbReference>
<evidence type="ECO:0008006" key="14">
    <source>
        <dbReference type="Google" id="ProtNLM"/>
    </source>
</evidence>
<proteinExistence type="inferred from homology"/>
<dbReference type="InParanoid" id="G8JT91"/>
<dbReference type="EMBL" id="CP002500">
    <property type="protein sequence ID" value="AET39244.1"/>
    <property type="molecule type" value="Genomic_DNA"/>
</dbReference>
<feature type="domain" description="CSC1/OSCA1-like 7TM region" evidence="9">
    <location>
        <begin position="449"/>
        <end position="718"/>
    </location>
</feature>
<evidence type="ECO:0000313" key="12">
    <source>
        <dbReference type="EMBL" id="AET39244.1"/>
    </source>
</evidence>
<evidence type="ECO:0000256" key="1">
    <source>
        <dbReference type="ARBA" id="ARBA00004141"/>
    </source>
</evidence>
<dbReference type="OrthoDB" id="1689567at2759"/>
<organism evidence="12 13">
    <name type="scientific">Eremothecium cymbalariae (strain CBS 270.75 / DBVPG 7215 / KCTC 17166 / NRRL Y-17582)</name>
    <name type="common">Yeast</name>
    <dbReference type="NCBI Taxonomy" id="931890"/>
    <lineage>
        <taxon>Eukaryota</taxon>
        <taxon>Fungi</taxon>
        <taxon>Dikarya</taxon>
        <taxon>Ascomycota</taxon>
        <taxon>Saccharomycotina</taxon>
        <taxon>Saccharomycetes</taxon>
        <taxon>Saccharomycetales</taxon>
        <taxon>Saccharomycetaceae</taxon>
        <taxon>Eremothecium</taxon>
    </lineage>
</organism>
<evidence type="ECO:0000256" key="5">
    <source>
        <dbReference type="ARBA" id="ARBA00022989"/>
    </source>
</evidence>
<feature type="transmembrane region" description="Helical" evidence="8">
    <location>
        <begin position="544"/>
        <end position="567"/>
    </location>
</feature>
<feature type="domain" description="CSC1/OSCA1-like N-terminal transmembrane" evidence="10">
    <location>
        <begin position="41"/>
        <end position="210"/>
    </location>
</feature>
<accession>G8JT91</accession>
<name>G8JT91_ERECY</name>
<feature type="transmembrane region" description="Helical" evidence="8">
    <location>
        <begin position="123"/>
        <end position="142"/>
    </location>
</feature>
<evidence type="ECO:0000256" key="6">
    <source>
        <dbReference type="ARBA" id="ARBA00023136"/>
    </source>
</evidence>
<sequence>MKKWLLDIGRNFLLGNNGTRANLVMDDPPPDYRRPTTPIVTLQLLIASLLGLFAFISFSILLRRFPKLYASRKYRIPSLPDWNEKSLFGWLPVLYRITDQQVLEYAGLDAFVLLGFFKMSIKFLSVCCFLSMTIISPIRYSFTGRYDDGNDGDGGNGTGTYYASSVLKELPIPEYDGGNEDAPERAEVYLWMYVVFTFFFTLLALYMLVEQTKIVVKTRQQYLGRQRAITDRTIRLSGIPMKLRNEQKLKQHIEGLKIGKVSSITICREWGSLNRLFHYRSLVLNVLELKISDCPSELRREQIYSEEHYTLRRRRNLDIEDAGESINEPPQSQDTYESENHRLFNEIQLKGRPTMRTGLFGWFGEKVDAIDYLTQQLNFIDEEIVKARQKHYSPTPTAFITMDSVANAQMAAQALLDPGVHCFIARLAPAPHDIKWDHVCLSRKERLAKSYSVTIFIGLCTIFLILPVSYLATLLNIKTITKFWSGLAKFLEGNEWALNIVTGLLPYIFTLLNVGIPYLYAHLTSKQGLVSHSEEELSLVSKNFFYVFVDLFLVFTLAGTASTYWGYLSDTTKIAYQLAASVKELSLFYVDLIILQGIGFFPIKLLLVGSLIGFPFVKITCKTPRQRREMFNPPIFNFGLQLPQPIVVLIITIIYSVMSTKILASGLVYFIIGYYVYKYQLVYATDHLPHATGKVWPLVFRRVIMGLLLFQLTMAGTLAGFQGGWVLSSCLFPLPLITISFLWDFEKNYLPLSQFIALSSIRENERDRANFPDSADVNDNFDYPYLVSPLEGPMLE</sequence>
<dbReference type="PANTHER" id="PTHR13018:SF5">
    <property type="entry name" value="RE44586P"/>
    <property type="match status" value="1"/>
</dbReference>
<dbReference type="InterPro" id="IPR027815">
    <property type="entry name" value="CSC1/OSCA1-like_cyt"/>
</dbReference>
<protein>
    <recommendedName>
        <fullName evidence="14">CSC1/OSCA1-like 7TM region domain-containing protein</fullName>
    </recommendedName>
</protein>
<evidence type="ECO:0000256" key="2">
    <source>
        <dbReference type="ARBA" id="ARBA00007779"/>
    </source>
</evidence>
<dbReference type="GO" id="GO:0005886">
    <property type="term" value="C:plasma membrane"/>
    <property type="evidence" value="ECO:0007669"/>
    <property type="project" value="TreeGrafter"/>
</dbReference>
<dbReference type="Pfam" id="PF14703">
    <property type="entry name" value="PHM7_cyt"/>
    <property type="match status" value="1"/>
</dbReference>
<gene>
    <name evidence="12" type="ordered locus">Ecym_4167</name>
</gene>
<evidence type="ECO:0000256" key="3">
    <source>
        <dbReference type="ARBA" id="ARBA00022448"/>
    </source>
</evidence>